<proteinExistence type="predicted"/>
<organism evidence="2 3">
    <name type="scientific">Streptomyces badius</name>
    <dbReference type="NCBI Taxonomy" id="1941"/>
    <lineage>
        <taxon>Bacteria</taxon>
        <taxon>Bacillati</taxon>
        <taxon>Actinomycetota</taxon>
        <taxon>Actinomycetes</taxon>
        <taxon>Kitasatosporales</taxon>
        <taxon>Streptomycetaceae</taxon>
        <taxon>Streptomyces</taxon>
    </lineage>
</organism>
<evidence type="ECO:0000313" key="3">
    <source>
        <dbReference type="Proteomes" id="UP000659767"/>
    </source>
</evidence>
<evidence type="ECO:0000256" key="1">
    <source>
        <dbReference type="SAM" id="MobiDB-lite"/>
    </source>
</evidence>
<gene>
    <name evidence="2" type="ORF">GCM10010253_37390</name>
</gene>
<evidence type="ECO:0000313" key="2">
    <source>
        <dbReference type="EMBL" id="GGS59251.1"/>
    </source>
</evidence>
<dbReference type="Proteomes" id="UP000659767">
    <property type="component" value="Unassembled WGS sequence"/>
</dbReference>
<sequence>MQAAPGHEQRPGMAPSPPQQGFRKLRKPPPGREREAGDLKRHVRDHTWDIDVPRRIHDLRDRVRTTRRGLIQAA</sequence>
<name>A0ABQ2TB73_STRBA</name>
<comment type="caution">
    <text evidence="2">The sequence shown here is derived from an EMBL/GenBank/DDBJ whole genome shotgun (WGS) entry which is preliminary data.</text>
</comment>
<accession>A0ABQ2TB73</accession>
<reference evidence="3" key="1">
    <citation type="journal article" date="2019" name="Int. J. Syst. Evol. Microbiol.">
        <title>The Global Catalogue of Microorganisms (GCM) 10K type strain sequencing project: providing services to taxonomists for standard genome sequencing and annotation.</title>
        <authorList>
            <consortium name="The Broad Institute Genomics Platform"/>
            <consortium name="The Broad Institute Genome Sequencing Center for Infectious Disease"/>
            <person name="Wu L."/>
            <person name="Ma J."/>
        </authorList>
    </citation>
    <scope>NUCLEOTIDE SEQUENCE [LARGE SCALE GENOMIC DNA]</scope>
    <source>
        <strain evidence="3">JCM 4350</strain>
    </source>
</reference>
<feature type="region of interest" description="Disordered" evidence="1">
    <location>
        <begin position="1"/>
        <end position="46"/>
    </location>
</feature>
<feature type="compositionally biased region" description="Basic and acidic residues" evidence="1">
    <location>
        <begin position="30"/>
        <end position="46"/>
    </location>
</feature>
<keyword evidence="3" id="KW-1185">Reference proteome</keyword>
<dbReference type="EMBL" id="BMSZ01000010">
    <property type="protein sequence ID" value="GGS59251.1"/>
    <property type="molecule type" value="Genomic_DNA"/>
</dbReference>
<protein>
    <submittedName>
        <fullName evidence="2">Uncharacterized protein</fullName>
    </submittedName>
</protein>